<evidence type="ECO:0000313" key="2">
    <source>
        <dbReference type="Proteomes" id="UP001152130"/>
    </source>
</evidence>
<accession>A0A9W8U640</accession>
<dbReference type="AlphaFoldDB" id="A0A9W8U640"/>
<keyword evidence="2" id="KW-1185">Reference proteome</keyword>
<reference evidence="1" key="1">
    <citation type="submission" date="2022-10" db="EMBL/GenBank/DDBJ databases">
        <title>Fusarium specimens isolated from Avocado Roots.</title>
        <authorList>
            <person name="Stajich J."/>
            <person name="Roper C."/>
            <person name="Heimlech-Rivalta G."/>
        </authorList>
    </citation>
    <scope>NUCLEOTIDE SEQUENCE</scope>
    <source>
        <strain evidence="1">CF00143</strain>
    </source>
</reference>
<protein>
    <recommendedName>
        <fullName evidence="3">F-box domain-containing protein</fullName>
    </recommendedName>
</protein>
<dbReference type="Proteomes" id="UP001152130">
    <property type="component" value="Unassembled WGS sequence"/>
</dbReference>
<evidence type="ECO:0008006" key="3">
    <source>
        <dbReference type="Google" id="ProtNLM"/>
    </source>
</evidence>
<proteinExistence type="predicted"/>
<name>A0A9W8U640_9HYPO</name>
<dbReference type="OrthoDB" id="4636359at2759"/>
<gene>
    <name evidence="1" type="ORF">NW766_011159</name>
</gene>
<evidence type="ECO:0000313" key="1">
    <source>
        <dbReference type="EMBL" id="KAJ4005607.1"/>
    </source>
</evidence>
<dbReference type="EMBL" id="JAPDHF010000021">
    <property type="protein sequence ID" value="KAJ4005607.1"/>
    <property type="molecule type" value="Genomic_DNA"/>
</dbReference>
<sequence>MTSTLGKEFLGALPTELCFQVLQSLESKTAISALIRASPRMLQVYLRYKAVIIWHILASDFDKDMIQDAIFIIQLPRSAGPLCIEEEYEPWKAIVNQWIAKDLPDPIASRDKSSQLFWSLNGLHSVLIRLSEDYITKARPKYMIQSYPCLPQMGASQRHLTFKGKEVMTRMDAGQLQQSERRKLLKSFLLYEWTAKAMRTQHMFVQLNFDFDLLISEPREVSLSDERGWESVQVYVATLYDAIFAQVTGGRLPEPEKDFCPDTGIPHWHFASTSRAIYSAFSPYDERVEGLPEELTAWGLDLLMVYLNLDVTRANDRELVEDHFGVKITKGVRSAWSSAHLDVMMYFVPDVLSTSDEMELADNWCAWEYLNDAEPHHNRNLVIYPCSRWSDDDILRHYEGRPHVSQFDIEFALHWNRMKRKGKSRRKGRSPLPHLIETRSGYHVVEQSPAFWRVGLRSL</sequence>
<organism evidence="1 2">
    <name type="scientific">Fusarium irregulare</name>
    <dbReference type="NCBI Taxonomy" id="2494466"/>
    <lineage>
        <taxon>Eukaryota</taxon>
        <taxon>Fungi</taxon>
        <taxon>Dikarya</taxon>
        <taxon>Ascomycota</taxon>
        <taxon>Pezizomycotina</taxon>
        <taxon>Sordariomycetes</taxon>
        <taxon>Hypocreomycetidae</taxon>
        <taxon>Hypocreales</taxon>
        <taxon>Nectriaceae</taxon>
        <taxon>Fusarium</taxon>
        <taxon>Fusarium incarnatum-equiseti species complex</taxon>
    </lineage>
</organism>
<comment type="caution">
    <text evidence="1">The sequence shown here is derived from an EMBL/GenBank/DDBJ whole genome shotgun (WGS) entry which is preliminary data.</text>
</comment>